<dbReference type="EMBL" id="JYDH01000003">
    <property type="protein sequence ID" value="KRY42627.1"/>
    <property type="molecule type" value="Genomic_DNA"/>
</dbReference>
<protein>
    <recommendedName>
        <fullName evidence="2">SBSPON-like C-terminal domain-containing protein</fullName>
    </recommendedName>
</protein>
<dbReference type="PANTHER" id="PTHR20920:SF5">
    <property type="entry name" value="SMB DOMAIN-CONTAINING PROTEIN"/>
    <property type="match status" value="1"/>
</dbReference>
<evidence type="ECO:0000313" key="3">
    <source>
        <dbReference type="EMBL" id="KRY42627.1"/>
    </source>
</evidence>
<dbReference type="InterPro" id="IPR039942">
    <property type="entry name" value="SBSPO"/>
</dbReference>
<accession>A0A0V1C1S3</accession>
<dbReference type="InParanoid" id="A0A0V1C1S3"/>
<dbReference type="OrthoDB" id="98591at2759"/>
<dbReference type="AlphaFoldDB" id="A0A0V1C1S3"/>
<dbReference type="STRING" id="6334.A0A0V1C1S3"/>
<sequence length="383" mass="44388">MESQLSGQKVSLMSYTCHNSGGQATRRGVRSRKNSTYKRDLQVQKKDFLTFGPLSRSTDQLPTLEHRIERLQHLCGNGTDLVAIREATKAVEEVKQAFLESRRARQEELPEGDREKALAEYDHLMDLSKRPAAELQHEPATQRQGECVPLSAIVRISKLPTFSLGILEFKAFWRQFEGAVHRRKDFGDVTKFILPIWRSPPTCQWSDNRDKNYEAVVRLLHDRFHRTTDILDAHISRLHEIRPRFGTTRSRFSLIEVALLLPYKYNSARRLAQKGKLYYDLPRMISKLKSIKSHCVIFETEWTNPNCVDPLQEPHRMACVECDPRAQLNHKKGKCTGQGVLKQSTPWNLLYTKHCFGRWSKTQSTSNCRCDVDHPDLPRYIFV</sequence>
<dbReference type="Proteomes" id="UP000054776">
    <property type="component" value="Unassembled WGS sequence"/>
</dbReference>
<gene>
    <name evidence="3" type="ORF">T01_3384</name>
</gene>
<comment type="caution">
    <text evidence="3">The sequence shown here is derived from an EMBL/GenBank/DDBJ whole genome shotgun (WGS) entry which is preliminary data.</text>
</comment>
<dbReference type="PANTHER" id="PTHR20920">
    <property type="entry name" value="RPE-SPONDIN"/>
    <property type="match status" value="1"/>
</dbReference>
<feature type="domain" description="SBSPON-like C-terminal" evidence="2">
    <location>
        <begin position="259"/>
        <end position="382"/>
    </location>
</feature>
<dbReference type="InterPro" id="IPR056801">
    <property type="entry name" value="SBSPON_C"/>
</dbReference>
<feature type="compositionally biased region" description="Basic residues" evidence="1">
    <location>
        <begin position="27"/>
        <end position="36"/>
    </location>
</feature>
<proteinExistence type="predicted"/>
<feature type="region of interest" description="Disordered" evidence="1">
    <location>
        <begin position="16"/>
        <end position="37"/>
    </location>
</feature>
<evidence type="ECO:0000313" key="4">
    <source>
        <dbReference type="Proteomes" id="UP000054776"/>
    </source>
</evidence>
<evidence type="ECO:0000256" key="1">
    <source>
        <dbReference type="SAM" id="MobiDB-lite"/>
    </source>
</evidence>
<reference evidence="3 4" key="1">
    <citation type="submission" date="2015-01" db="EMBL/GenBank/DDBJ databases">
        <title>Evolution of Trichinella species and genotypes.</title>
        <authorList>
            <person name="Korhonen P.K."/>
            <person name="Edoardo P."/>
            <person name="Giuseppe L.R."/>
            <person name="Gasser R.B."/>
        </authorList>
    </citation>
    <scope>NUCLEOTIDE SEQUENCE [LARGE SCALE GENOMIC DNA]</scope>
    <source>
        <strain evidence="3">ISS3</strain>
    </source>
</reference>
<keyword evidence="4" id="KW-1185">Reference proteome</keyword>
<dbReference type="Pfam" id="PF25031">
    <property type="entry name" value="SBSPON_C"/>
    <property type="match status" value="1"/>
</dbReference>
<name>A0A0V1C1S3_TRISP</name>
<evidence type="ECO:0000259" key="2">
    <source>
        <dbReference type="Pfam" id="PF25031"/>
    </source>
</evidence>
<organism evidence="3 4">
    <name type="scientific">Trichinella spiralis</name>
    <name type="common">Trichina worm</name>
    <dbReference type="NCBI Taxonomy" id="6334"/>
    <lineage>
        <taxon>Eukaryota</taxon>
        <taxon>Metazoa</taxon>
        <taxon>Ecdysozoa</taxon>
        <taxon>Nematoda</taxon>
        <taxon>Enoplea</taxon>
        <taxon>Dorylaimia</taxon>
        <taxon>Trichinellida</taxon>
        <taxon>Trichinellidae</taxon>
        <taxon>Trichinella</taxon>
    </lineage>
</organism>